<evidence type="ECO:0000256" key="1">
    <source>
        <dbReference type="ARBA" id="ARBA00004141"/>
    </source>
</evidence>
<evidence type="ECO:0000313" key="9">
    <source>
        <dbReference type="Proteomes" id="UP000312032"/>
    </source>
</evidence>
<accession>A0A5C4U714</accession>
<evidence type="ECO:0000256" key="4">
    <source>
        <dbReference type="ARBA" id="ARBA00022989"/>
    </source>
</evidence>
<evidence type="ECO:0000256" key="5">
    <source>
        <dbReference type="ARBA" id="ARBA00023136"/>
    </source>
</evidence>
<comment type="similarity">
    <text evidence="2">Belongs to the EamA transporter family.</text>
</comment>
<feature type="transmembrane region" description="Helical" evidence="6">
    <location>
        <begin position="106"/>
        <end position="124"/>
    </location>
</feature>
<keyword evidence="4 6" id="KW-1133">Transmembrane helix</keyword>
<reference evidence="8 9" key="1">
    <citation type="submission" date="2019-06" db="EMBL/GenBank/DDBJ databases">
        <authorList>
            <person name="Li J."/>
        </authorList>
    </citation>
    <scope>NUCLEOTIDE SEQUENCE [LARGE SCALE GENOMIC DNA]</scope>
    <source>
        <strain evidence="8 9">LMG 28165</strain>
    </source>
</reference>
<evidence type="ECO:0000256" key="6">
    <source>
        <dbReference type="SAM" id="Phobius"/>
    </source>
</evidence>
<keyword evidence="9" id="KW-1185">Reference proteome</keyword>
<evidence type="ECO:0000256" key="2">
    <source>
        <dbReference type="ARBA" id="ARBA00007362"/>
    </source>
</evidence>
<organism evidence="8 9">
    <name type="scientific">Corynebacterium tapiri</name>
    <dbReference type="NCBI Taxonomy" id="1448266"/>
    <lineage>
        <taxon>Bacteria</taxon>
        <taxon>Bacillati</taxon>
        <taxon>Actinomycetota</taxon>
        <taxon>Actinomycetes</taxon>
        <taxon>Mycobacteriales</taxon>
        <taxon>Corynebacteriaceae</taxon>
        <taxon>Corynebacterium</taxon>
    </lineage>
</organism>
<gene>
    <name evidence="8" type="ORF">FHE74_03275</name>
</gene>
<dbReference type="EMBL" id="VDHJ01000003">
    <property type="protein sequence ID" value="TNL99465.1"/>
    <property type="molecule type" value="Genomic_DNA"/>
</dbReference>
<keyword evidence="5 6" id="KW-0472">Membrane</keyword>
<feature type="transmembrane region" description="Helical" evidence="6">
    <location>
        <begin position="245"/>
        <end position="262"/>
    </location>
</feature>
<keyword evidence="3 6" id="KW-0812">Transmembrane</keyword>
<name>A0A5C4U714_9CORY</name>
<evidence type="ECO:0000313" key="8">
    <source>
        <dbReference type="EMBL" id="TNL99465.1"/>
    </source>
</evidence>
<dbReference type="AlphaFoldDB" id="A0A5C4U714"/>
<feature type="transmembrane region" description="Helical" evidence="6">
    <location>
        <begin position="54"/>
        <end position="73"/>
    </location>
</feature>
<dbReference type="InterPro" id="IPR000620">
    <property type="entry name" value="EamA_dom"/>
</dbReference>
<feature type="transmembrane region" description="Helical" evidence="6">
    <location>
        <begin position="186"/>
        <end position="207"/>
    </location>
</feature>
<protein>
    <submittedName>
        <fullName evidence="8">EamA family transporter</fullName>
    </submittedName>
</protein>
<dbReference type="OrthoDB" id="9815120at2"/>
<dbReference type="SUPFAM" id="SSF103481">
    <property type="entry name" value="Multidrug resistance efflux transporter EmrE"/>
    <property type="match status" value="2"/>
</dbReference>
<proteinExistence type="inferred from homology"/>
<evidence type="ECO:0000256" key="3">
    <source>
        <dbReference type="ARBA" id="ARBA00022692"/>
    </source>
</evidence>
<dbReference type="Pfam" id="PF00892">
    <property type="entry name" value="EamA"/>
    <property type="match status" value="1"/>
</dbReference>
<dbReference type="GO" id="GO:0016020">
    <property type="term" value="C:membrane"/>
    <property type="evidence" value="ECO:0007669"/>
    <property type="project" value="UniProtKB-SubCell"/>
</dbReference>
<feature type="domain" description="EamA" evidence="7">
    <location>
        <begin position="129"/>
        <end position="260"/>
    </location>
</feature>
<dbReference type="PANTHER" id="PTHR32322:SF2">
    <property type="entry name" value="EAMA DOMAIN-CONTAINING PROTEIN"/>
    <property type="match status" value="1"/>
</dbReference>
<feature type="transmembrane region" description="Helical" evidence="6">
    <location>
        <begin position="12"/>
        <end position="42"/>
    </location>
</feature>
<feature type="transmembrane region" description="Helical" evidence="6">
    <location>
        <begin position="130"/>
        <end position="147"/>
    </location>
</feature>
<dbReference type="InterPro" id="IPR037185">
    <property type="entry name" value="EmrE-like"/>
</dbReference>
<evidence type="ECO:0000259" key="7">
    <source>
        <dbReference type="Pfam" id="PF00892"/>
    </source>
</evidence>
<dbReference type="InterPro" id="IPR050638">
    <property type="entry name" value="AA-Vitamin_Transporters"/>
</dbReference>
<comment type="subcellular location">
    <subcellularLocation>
        <location evidence="1">Membrane</location>
        <topology evidence="1">Multi-pass membrane protein</topology>
    </subcellularLocation>
</comment>
<sequence>MIGSGVSLYAGAALAVILFASFPPSLVAWFRIAGAAVILVGLTRPSLRSFWGRAGGFAALYGLVTLAMNTTFYEAIARIPMGTAVAIEFAGPVAVAALGSRGARDVAALVCAGAGVLLMSGAVISDSLSGLLFALLAGLMWAAYIMLGSRIALQGNSQTSVAVGFAWAAVLTLPVALLLRDPHQDSNLLVTTTIVLGLGLLSAAIPYSLDQIVLRKAGAAYFALLQAILPIVAAIIGAVALRQMLSAAEVIGIALVVLAIGMRRP</sequence>
<feature type="transmembrane region" description="Helical" evidence="6">
    <location>
        <begin position="79"/>
        <end position="99"/>
    </location>
</feature>
<dbReference type="Proteomes" id="UP000312032">
    <property type="component" value="Unassembled WGS sequence"/>
</dbReference>
<feature type="transmembrane region" description="Helical" evidence="6">
    <location>
        <begin position="159"/>
        <end position="180"/>
    </location>
</feature>
<feature type="transmembrane region" description="Helical" evidence="6">
    <location>
        <begin position="219"/>
        <end position="239"/>
    </location>
</feature>
<comment type="caution">
    <text evidence="8">The sequence shown here is derived from an EMBL/GenBank/DDBJ whole genome shotgun (WGS) entry which is preliminary data.</text>
</comment>
<dbReference type="PANTHER" id="PTHR32322">
    <property type="entry name" value="INNER MEMBRANE TRANSPORTER"/>
    <property type="match status" value="1"/>
</dbReference>